<keyword evidence="3" id="KW-0406">Ion transport</keyword>
<keyword evidence="5" id="KW-0407">Ion channel</keyword>
<dbReference type="Proteomes" id="UP001237642">
    <property type="component" value="Unassembled WGS sequence"/>
</dbReference>
<reference evidence="7" key="1">
    <citation type="submission" date="2023-02" db="EMBL/GenBank/DDBJ databases">
        <title>Genome of toxic invasive species Heracleum sosnowskyi carries increased number of genes despite the absence of recent whole-genome duplications.</title>
        <authorList>
            <person name="Schelkunov M."/>
            <person name="Shtratnikova V."/>
            <person name="Makarenko M."/>
            <person name="Klepikova A."/>
            <person name="Omelchenko D."/>
            <person name="Novikova G."/>
            <person name="Obukhova E."/>
            <person name="Bogdanov V."/>
            <person name="Penin A."/>
            <person name="Logacheva M."/>
        </authorList>
    </citation>
    <scope>NUCLEOTIDE SEQUENCE</scope>
    <source>
        <strain evidence="7">Hsosn_3</strain>
        <tissue evidence="7">Leaf</tissue>
    </source>
</reference>
<name>A0AAD8N272_9APIA</name>
<evidence type="ECO:0000256" key="1">
    <source>
        <dbReference type="ARBA" id="ARBA00022538"/>
    </source>
</evidence>
<organism evidence="7 8">
    <name type="scientific">Heracleum sosnowskyi</name>
    <dbReference type="NCBI Taxonomy" id="360622"/>
    <lineage>
        <taxon>Eukaryota</taxon>
        <taxon>Viridiplantae</taxon>
        <taxon>Streptophyta</taxon>
        <taxon>Embryophyta</taxon>
        <taxon>Tracheophyta</taxon>
        <taxon>Spermatophyta</taxon>
        <taxon>Magnoliopsida</taxon>
        <taxon>eudicotyledons</taxon>
        <taxon>Gunneridae</taxon>
        <taxon>Pentapetalae</taxon>
        <taxon>asterids</taxon>
        <taxon>campanulids</taxon>
        <taxon>Apiales</taxon>
        <taxon>Apiaceae</taxon>
        <taxon>Apioideae</taxon>
        <taxon>apioid superclade</taxon>
        <taxon>Tordylieae</taxon>
        <taxon>Tordyliinae</taxon>
        <taxon>Heracleum</taxon>
    </lineage>
</organism>
<evidence type="ECO:0000256" key="5">
    <source>
        <dbReference type="ARBA" id="ARBA00023303"/>
    </source>
</evidence>
<keyword evidence="1" id="KW-0633">Potassium transport</keyword>
<protein>
    <recommendedName>
        <fullName evidence="6">Cyclic nucleotide-binding domain-containing protein</fullName>
    </recommendedName>
</protein>
<evidence type="ECO:0000313" key="7">
    <source>
        <dbReference type="EMBL" id="KAK1393241.1"/>
    </source>
</evidence>
<dbReference type="InterPro" id="IPR014710">
    <property type="entry name" value="RmlC-like_jellyroll"/>
</dbReference>
<dbReference type="Gene3D" id="2.60.120.10">
    <property type="entry name" value="Jelly Rolls"/>
    <property type="match status" value="1"/>
</dbReference>
<evidence type="ECO:0000313" key="8">
    <source>
        <dbReference type="Proteomes" id="UP001237642"/>
    </source>
</evidence>
<dbReference type="EMBL" id="JAUIZM010000003">
    <property type="protein sequence ID" value="KAK1393241.1"/>
    <property type="molecule type" value="Genomic_DNA"/>
</dbReference>
<dbReference type="PANTHER" id="PTHR45743:SF2">
    <property type="entry name" value="POTASSIUM CHANNEL AKT1"/>
    <property type="match status" value="1"/>
</dbReference>
<dbReference type="GO" id="GO:0005249">
    <property type="term" value="F:voltage-gated potassium channel activity"/>
    <property type="evidence" value="ECO:0007669"/>
    <property type="project" value="InterPro"/>
</dbReference>
<gene>
    <name evidence="7" type="ORF">POM88_012297</name>
</gene>
<comment type="caution">
    <text evidence="7">The sequence shown here is derived from an EMBL/GenBank/DDBJ whole genome shotgun (WGS) entry which is preliminary data.</text>
</comment>
<proteinExistence type="predicted"/>
<dbReference type="InterPro" id="IPR045319">
    <property type="entry name" value="KAT/AKT"/>
</dbReference>
<evidence type="ECO:0000259" key="6">
    <source>
        <dbReference type="PROSITE" id="PS50042"/>
    </source>
</evidence>
<keyword evidence="2" id="KW-0631">Potassium channel</keyword>
<dbReference type="SUPFAM" id="SSF51206">
    <property type="entry name" value="cAMP-binding domain-like"/>
    <property type="match status" value="1"/>
</dbReference>
<evidence type="ECO:0000256" key="4">
    <source>
        <dbReference type="ARBA" id="ARBA00022958"/>
    </source>
</evidence>
<accession>A0AAD8N272</accession>
<dbReference type="GO" id="GO:0034702">
    <property type="term" value="C:monoatomic ion channel complex"/>
    <property type="evidence" value="ECO:0007669"/>
    <property type="project" value="UniProtKB-KW"/>
</dbReference>
<feature type="domain" description="Cyclic nucleotide-binding" evidence="6">
    <location>
        <begin position="21"/>
        <end position="87"/>
    </location>
</feature>
<dbReference type="PROSITE" id="PS50042">
    <property type="entry name" value="CNMP_BINDING_3"/>
    <property type="match status" value="1"/>
</dbReference>
<sequence length="158" mass="17739">MTNLVVHGTSKTREFRDTIQAASRVSNDLLFQLVSEMKSEYFPPNEDVILQNEAPTDFYTLVTGAIDLLVLKNGVVGEAKNGDLWGQNDHNREQTNKAANLGHAILTRHRSCHSILSSLIFSLHYYSKTKNNKIHIHIFGFDSRNCIMSSHGPGEVEN</sequence>
<dbReference type="AlphaFoldDB" id="A0AAD8N272"/>
<reference evidence="7" key="2">
    <citation type="submission" date="2023-05" db="EMBL/GenBank/DDBJ databases">
        <authorList>
            <person name="Schelkunov M.I."/>
        </authorList>
    </citation>
    <scope>NUCLEOTIDE SEQUENCE</scope>
    <source>
        <strain evidence="7">Hsosn_3</strain>
        <tissue evidence="7">Leaf</tissue>
    </source>
</reference>
<dbReference type="CDD" id="cd00038">
    <property type="entry name" value="CAP_ED"/>
    <property type="match status" value="1"/>
</dbReference>
<keyword evidence="8" id="KW-1185">Reference proteome</keyword>
<keyword evidence="4" id="KW-0630">Potassium</keyword>
<dbReference type="PANTHER" id="PTHR45743">
    <property type="entry name" value="POTASSIUM CHANNEL AKT1"/>
    <property type="match status" value="1"/>
</dbReference>
<keyword evidence="3" id="KW-0813">Transport</keyword>
<evidence type="ECO:0000256" key="2">
    <source>
        <dbReference type="ARBA" id="ARBA00022826"/>
    </source>
</evidence>
<evidence type="ECO:0000256" key="3">
    <source>
        <dbReference type="ARBA" id="ARBA00022882"/>
    </source>
</evidence>
<dbReference type="InterPro" id="IPR018490">
    <property type="entry name" value="cNMP-bd_dom_sf"/>
</dbReference>
<keyword evidence="3" id="KW-0851">Voltage-gated channel</keyword>
<dbReference type="InterPro" id="IPR000595">
    <property type="entry name" value="cNMP-bd_dom"/>
</dbReference>